<feature type="transmembrane region" description="Helical" evidence="8">
    <location>
        <begin position="109"/>
        <end position="131"/>
    </location>
</feature>
<keyword evidence="4" id="KW-0378">Hydrolase</keyword>
<keyword evidence="11" id="KW-0645">Protease</keyword>
<dbReference type="InterPro" id="IPR022764">
    <property type="entry name" value="Peptidase_S54_rhomboid_dom"/>
</dbReference>
<keyword evidence="12" id="KW-1185">Reference proteome</keyword>
<protein>
    <submittedName>
        <fullName evidence="11">Rhomboid family intramembrane serine protease</fullName>
    </submittedName>
</protein>
<feature type="compositionally biased region" description="Basic residues" evidence="7">
    <location>
        <begin position="241"/>
        <end position="251"/>
    </location>
</feature>
<dbReference type="GO" id="GO:0006508">
    <property type="term" value="P:proteolysis"/>
    <property type="evidence" value="ECO:0007669"/>
    <property type="project" value="UniProtKB-KW"/>
</dbReference>
<dbReference type="InterPro" id="IPR046483">
    <property type="entry name" value="DUF6576"/>
</dbReference>
<feature type="transmembrane region" description="Helical" evidence="8">
    <location>
        <begin position="20"/>
        <end position="40"/>
    </location>
</feature>
<dbReference type="Proteomes" id="UP000253410">
    <property type="component" value="Unassembled WGS sequence"/>
</dbReference>
<dbReference type="GO" id="GO:0016020">
    <property type="term" value="C:membrane"/>
    <property type="evidence" value="ECO:0007669"/>
    <property type="project" value="UniProtKB-SubCell"/>
</dbReference>
<evidence type="ECO:0000256" key="6">
    <source>
        <dbReference type="ARBA" id="ARBA00023136"/>
    </source>
</evidence>
<dbReference type="RefSeq" id="WP_113614959.1">
    <property type="nucleotide sequence ID" value="NZ_QFFJ01000001.1"/>
</dbReference>
<dbReference type="Pfam" id="PF20216">
    <property type="entry name" value="DUF6576"/>
    <property type="match status" value="1"/>
</dbReference>
<dbReference type="InterPro" id="IPR050925">
    <property type="entry name" value="Rhomboid_protease_S54"/>
</dbReference>
<proteinExistence type="inferred from homology"/>
<dbReference type="AlphaFoldDB" id="A0A365Y1H9"/>
<dbReference type="InterPro" id="IPR035952">
    <property type="entry name" value="Rhomboid-like_sf"/>
</dbReference>
<comment type="subcellular location">
    <subcellularLocation>
        <location evidence="1">Membrane</location>
        <topology evidence="1">Multi-pass membrane protein</topology>
    </subcellularLocation>
</comment>
<evidence type="ECO:0000256" key="3">
    <source>
        <dbReference type="ARBA" id="ARBA00022692"/>
    </source>
</evidence>
<sequence>MNGTSFQSDIRYWLRQGNTVNHLLLWNIVVFLGINILYIVNTFYPTNTLFSWTYDQLALHSQLNTFIRKPWGLITYMFTHVEIFHIFFNMLNLYWFGNLFRGFLGNKRVLPLYLMGGISGGLLYMLCYNLFLPGFPSGMIGASASVMCILVACATLMPNYEIGLLFLGNIRLKWLALGLIALGIISIPRGNLGGIISHMGGALFGFFYIRILQNGTDLCKPLIWLFDPETRKEGQQQQARSKPKKSPLKVVKKPEDNNQLRLDQLLDKINEKGYQSLSAEEKAWLDKVSKEN</sequence>
<evidence type="ECO:0000259" key="9">
    <source>
        <dbReference type="Pfam" id="PF01694"/>
    </source>
</evidence>
<evidence type="ECO:0000256" key="8">
    <source>
        <dbReference type="SAM" id="Phobius"/>
    </source>
</evidence>
<dbReference type="PANTHER" id="PTHR43731:SF14">
    <property type="entry name" value="PRESENILIN-ASSOCIATED RHOMBOID-LIKE PROTEIN, MITOCHONDRIAL"/>
    <property type="match status" value="1"/>
</dbReference>
<feature type="region of interest" description="Disordered" evidence="7">
    <location>
        <begin position="234"/>
        <end position="256"/>
    </location>
</feature>
<dbReference type="EMBL" id="QFFJ01000001">
    <property type="protein sequence ID" value="RBL92360.1"/>
    <property type="molecule type" value="Genomic_DNA"/>
</dbReference>
<dbReference type="OrthoDB" id="680602at2"/>
<evidence type="ECO:0000256" key="2">
    <source>
        <dbReference type="ARBA" id="ARBA00009045"/>
    </source>
</evidence>
<dbReference type="Pfam" id="PF01694">
    <property type="entry name" value="Rhomboid"/>
    <property type="match status" value="1"/>
</dbReference>
<keyword evidence="5 8" id="KW-1133">Transmembrane helix</keyword>
<feature type="transmembrane region" description="Helical" evidence="8">
    <location>
        <begin position="137"/>
        <end position="160"/>
    </location>
</feature>
<dbReference type="GO" id="GO:0004252">
    <property type="term" value="F:serine-type endopeptidase activity"/>
    <property type="evidence" value="ECO:0007669"/>
    <property type="project" value="InterPro"/>
</dbReference>
<evidence type="ECO:0000256" key="4">
    <source>
        <dbReference type="ARBA" id="ARBA00022801"/>
    </source>
</evidence>
<comment type="similarity">
    <text evidence="2">Belongs to the peptidase S54 family.</text>
</comment>
<gene>
    <name evidence="11" type="ORF">DF182_07165</name>
</gene>
<feature type="domain" description="Peptidase S54 rhomboid" evidence="9">
    <location>
        <begin position="69"/>
        <end position="212"/>
    </location>
</feature>
<dbReference type="SUPFAM" id="SSF144091">
    <property type="entry name" value="Rhomboid-like"/>
    <property type="match status" value="1"/>
</dbReference>
<evidence type="ECO:0000313" key="12">
    <source>
        <dbReference type="Proteomes" id="UP000253410"/>
    </source>
</evidence>
<reference evidence="11 12" key="1">
    <citation type="submission" date="2018-05" db="EMBL/GenBank/DDBJ databases">
        <title>Chitinophaga sp. K3CV102501T nov., isolated from isolated from a monsoon evergreen broad-leaved forest soil.</title>
        <authorList>
            <person name="Lv Y."/>
        </authorList>
    </citation>
    <scope>NUCLEOTIDE SEQUENCE [LARGE SCALE GENOMIC DNA]</scope>
    <source>
        <strain evidence="11 12">GDMCC 1.1325</strain>
    </source>
</reference>
<evidence type="ECO:0000256" key="1">
    <source>
        <dbReference type="ARBA" id="ARBA00004141"/>
    </source>
</evidence>
<feature type="transmembrane region" description="Helical" evidence="8">
    <location>
        <begin position="73"/>
        <end position="97"/>
    </location>
</feature>
<dbReference type="Gene3D" id="1.20.1540.10">
    <property type="entry name" value="Rhomboid-like"/>
    <property type="match status" value="1"/>
</dbReference>
<evidence type="ECO:0000256" key="7">
    <source>
        <dbReference type="SAM" id="MobiDB-lite"/>
    </source>
</evidence>
<evidence type="ECO:0000313" key="11">
    <source>
        <dbReference type="EMBL" id="RBL92360.1"/>
    </source>
</evidence>
<keyword evidence="3 8" id="KW-0812">Transmembrane</keyword>
<comment type="caution">
    <text evidence="11">The sequence shown here is derived from an EMBL/GenBank/DDBJ whole genome shotgun (WGS) entry which is preliminary data.</text>
</comment>
<evidence type="ECO:0000256" key="5">
    <source>
        <dbReference type="ARBA" id="ARBA00022989"/>
    </source>
</evidence>
<dbReference type="PANTHER" id="PTHR43731">
    <property type="entry name" value="RHOMBOID PROTEASE"/>
    <property type="match status" value="1"/>
</dbReference>
<name>A0A365Y1H9_9BACT</name>
<accession>A0A365Y1H9</accession>
<feature type="domain" description="DUF6576" evidence="10">
    <location>
        <begin position="257"/>
        <end position="290"/>
    </location>
</feature>
<feature type="transmembrane region" description="Helical" evidence="8">
    <location>
        <begin position="172"/>
        <end position="189"/>
    </location>
</feature>
<keyword evidence="6 8" id="KW-0472">Membrane</keyword>
<evidence type="ECO:0000259" key="10">
    <source>
        <dbReference type="Pfam" id="PF20216"/>
    </source>
</evidence>
<organism evidence="11 12">
    <name type="scientific">Chitinophaga flava</name>
    <dbReference type="NCBI Taxonomy" id="2259036"/>
    <lineage>
        <taxon>Bacteria</taxon>
        <taxon>Pseudomonadati</taxon>
        <taxon>Bacteroidota</taxon>
        <taxon>Chitinophagia</taxon>
        <taxon>Chitinophagales</taxon>
        <taxon>Chitinophagaceae</taxon>
        <taxon>Chitinophaga</taxon>
    </lineage>
</organism>